<organism evidence="1 2">
    <name type="scientific">Dreissena polymorpha</name>
    <name type="common">Zebra mussel</name>
    <name type="synonym">Mytilus polymorpha</name>
    <dbReference type="NCBI Taxonomy" id="45954"/>
    <lineage>
        <taxon>Eukaryota</taxon>
        <taxon>Metazoa</taxon>
        <taxon>Spiralia</taxon>
        <taxon>Lophotrochozoa</taxon>
        <taxon>Mollusca</taxon>
        <taxon>Bivalvia</taxon>
        <taxon>Autobranchia</taxon>
        <taxon>Heteroconchia</taxon>
        <taxon>Euheterodonta</taxon>
        <taxon>Imparidentia</taxon>
        <taxon>Neoheterodontei</taxon>
        <taxon>Myida</taxon>
        <taxon>Dreissenoidea</taxon>
        <taxon>Dreissenidae</taxon>
        <taxon>Dreissena</taxon>
    </lineage>
</organism>
<evidence type="ECO:0000313" key="2">
    <source>
        <dbReference type="Proteomes" id="UP000828390"/>
    </source>
</evidence>
<comment type="caution">
    <text evidence="1">The sequence shown here is derived from an EMBL/GenBank/DDBJ whole genome shotgun (WGS) entry which is preliminary data.</text>
</comment>
<evidence type="ECO:0000313" key="1">
    <source>
        <dbReference type="EMBL" id="KAH3836927.1"/>
    </source>
</evidence>
<proteinExistence type="predicted"/>
<dbReference type="Proteomes" id="UP000828390">
    <property type="component" value="Unassembled WGS sequence"/>
</dbReference>
<reference evidence="1" key="1">
    <citation type="journal article" date="2019" name="bioRxiv">
        <title>The Genome of the Zebra Mussel, Dreissena polymorpha: A Resource for Invasive Species Research.</title>
        <authorList>
            <person name="McCartney M.A."/>
            <person name="Auch B."/>
            <person name="Kono T."/>
            <person name="Mallez S."/>
            <person name="Zhang Y."/>
            <person name="Obille A."/>
            <person name="Becker A."/>
            <person name="Abrahante J.E."/>
            <person name="Garbe J."/>
            <person name="Badalamenti J.P."/>
            <person name="Herman A."/>
            <person name="Mangelson H."/>
            <person name="Liachko I."/>
            <person name="Sullivan S."/>
            <person name="Sone E.D."/>
            <person name="Koren S."/>
            <person name="Silverstein K.A.T."/>
            <person name="Beckman K.B."/>
            <person name="Gohl D.M."/>
        </authorList>
    </citation>
    <scope>NUCLEOTIDE SEQUENCE</scope>
    <source>
        <strain evidence="1">Duluth1</strain>
        <tissue evidence="1">Whole animal</tissue>
    </source>
</reference>
<sequence length="82" mass="9798">MSTVRVRWMAEIALDVVLVSEVSENFGLTCHVMLFKKQTAYVVDENFKTVRCCLRKAYYPPHLPYPREKELFNLCKRFEFFN</sequence>
<gene>
    <name evidence="1" type="ORF">DPMN_110303</name>
</gene>
<protein>
    <submittedName>
        <fullName evidence="1">Uncharacterized protein</fullName>
    </submittedName>
</protein>
<dbReference type="AlphaFoldDB" id="A0A9D4QNR7"/>
<accession>A0A9D4QNR7</accession>
<dbReference type="EMBL" id="JAIWYP010000004">
    <property type="protein sequence ID" value="KAH3836927.1"/>
    <property type="molecule type" value="Genomic_DNA"/>
</dbReference>
<name>A0A9D4QNR7_DREPO</name>
<reference evidence="1" key="2">
    <citation type="submission" date="2020-11" db="EMBL/GenBank/DDBJ databases">
        <authorList>
            <person name="McCartney M.A."/>
            <person name="Auch B."/>
            <person name="Kono T."/>
            <person name="Mallez S."/>
            <person name="Becker A."/>
            <person name="Gohl D.M."/>
            <person name="Silverstein K.A.T."/>
            <person name="Koren S."/>
            <person name="Bechman K.B."/>
            <person name="Herman A."/>
            <person name="Abrahante J.E."/>
            <person name="Garbe J."/>
        </authorList>
    </citation>
    <scope>NUCLEOTIDE SEQUENCE</scope>
    <source>
        <strain evidence="1">Duluth1</strain>
        <tissue evidence="1">Whole animal</tissue>
    </source>
</reference>
<keyword evidence="2" id="KW-1185">Reference proteome</keyword>